<feature type="domain" description="Granulins" evidence="6">
    <location>
        <begin position="830"/>
        <end position="843"/>
    </location>
</feature>
<feature type="compositionally biased region" description="Low complexity" evidence="5">
    <location>
        <begin position="1184"/>
        <end position="1201"/>
    </location>
</feature>
<dbReference type="eggNOG" id="KOG4296">
    <property type="taxonomic scope" value="Eukaryota"/>
</dbReference>
<reference evidence="7" key="3">
    <citation type="submission" date="2025-09" db="UniProtKB">
        <authorList>
            <consortium name="Ensembl"/>
        </authorList>
    </citation>
    <scope>IDENTIFICATION</scope>
</reference>
<evidence type="ECO:0000256" key="5">
    <source>
        <dbReference type="SAM" id="MobiDB-lite"/>
    </source>
</evidence>
<feature type="domain" description="Granulins" evidence="6">
    <location>
        <begin position="1146"/>
        <end position="1159"/>
    </location>
</feature>
<feature type="domain" description="Granulins" evidence="6">
    <location>
        <begin position="514"/>
        <end position="527"/>
    </location>
</feature>
<feature type="domain" description="Granulins" evidence="6">
    <location>
        <begin position="356"/>
        <end position="369"/>
    </location>
</feature>
<dbReference type="PANTHER" id="PTHR12274">
    <property type="entry name" value="GRANULIN"/>
    <property type="match status" value="1"/>
</dbReference>
<dbReference type="SUPFAM" id="SSF57277">
    <property type="entry name" value="Granulin repeat"/>
    <property type="match status" value="14"/>
</dbReference>
<feature type="domain" description="Granulins" evidence="6">
    <location>
        <begin position="93"/>
        <end position="106"/>
    </location>
</feature>
<comment type="similarity">
    <text evidence="2">Belongs to the granulin family.</text>
</comment>
<dbReference type="InterPro" id="IPR039036">
    <property type="entry name" value="Granulin_fam"/>
</dbReference>
<accession>I3JTN1</accession>
<dbReference type="PANTHER" id="PTHR12274:SF8">
    <property type="entry name" value="GRANULIN-A ISOFORM X1"/>
    <property type="match status" value="1"/>
</dbReference>
<feature type="domain" description="Granulins" evidence="6">
    <location>
        <begin position="435"/>
        <end position="448"/>
    </location>
</feature>
<dbReference type="Ensembl" id="ENSONIT00000012235.2">
    <property type="protein sequence ID" value="ENSONIP00000012226.2"/>
    <property type="gene ID" value="ENSONIG00000009735.2"/>
</dbReference>
<keyword evidence="3" id="KW-0964">Secreted</keyword>
<dbReference type="Proteomes" id="UP000005207">
    <property type="component" value="Linkage group LG4"/>
</dbReference>
<dbReference type="OMA" id="TNIVMDW"/>
<dbReference type="GeneTree" id="ENSGT00470000042293"/>
<dbReference type="PROSITE" id="PS00799">
    <property type="entry name" value="GRANULINS"/>
    <property type="match status" value="16"/>
</dbReference>
<name>I3JTN1_ORENI</name>
<feature type="domain" description="Granulins" evidence="6">
    <location>
        <begin position="182"/>
        <end position="195"/>
    </location>
</feature>
<feature type="domain" description="Granulins" evidence="6">
    <location>
        <begin position="909"/>
        <end position="922"/>
    </location>
</feature>
<evidence type="ECO:0000313" key="7">
    <source>
        <dbReference type="Ensembl" id="ENSONIP00000012226.2"/>
    </source>
</evidence>
<dbReference type="Pfam" id="PF00396">
    <property type="entry name" value="Granulin"/>
    <property type="match status" value="17"/>
</dbReference>
<feature type="domain" description="Granulins" evidence="6">
    <location>
        <begin position="1327"/>
        <end position="1340"/>
    </location>
</feature>
<gene>
    <name evidence="7" type="primary">grna</name>
</gene>
<evidence type="ECO:0000256" key="3">
    <source>
        <dbReference type="ARBA" id="ARBA00022525"/>
    </source>
</evidence>
<dbReference type="HOGENOM" id="CLU_328989_0_0_1"/>
<dbReference type="Gene3D" id="2.10.25.160">
    <property type="entry name" value="Granulin"/>
    <property type="match status" value="17"/>
</dbReference>
<feature type="domain" description="Granulins" evidence="6">
    <location>
        <begin position="751"/>
        <end position="764"/>
    </location>
</feature>
<reference evidence="8" key="1">
    <citation type="submission" date="2012-01" db="EMBL/GenBank/DDBJ databases">
        <title>The Genome Sequence of Oreochromis niloticus (Nile Tilapia).</title>
        <authorList>
            <consortium name="Broad Institute Genome Assembly Team"/>
            <consortium name="Broad Institute Sequencing Platform"/>
            <person name="Di Palma F."/>
            <person name="Johnson J."/>
            <person name="Lander E.S."/>
            <person name="Lindblad-Toh K."/>
        </authorList>
    </citation>
    <scope>NUCLEOTIDE SEQUENCE [LARGE SCALE GENOMIC DNA]</scope>
</reference>
<feature type="domain" description="Granulins" evidence="6">
    <location>
        <begin position="1067"/>
        <end position="1080"/>
    </location>
</feature>
<dbReference type="GO" id="GO:0005576">
    <property type="term" value="C:extracellular region"/>
    <property type="evidence" value="ECO:0007669"/>
    <property type="project" value="UniProtKB-SubCell"/>
</dbReference>
<feature type="domain" description="Granulins" evidence="6">
    <location>
        <begin position="1413"/>
        <end position="1426"/>
    </location>
</feature>
<comment type="subcellular location">
    <subcellularLocation>
        <location evidence="1">Secreted</location>
    </subcellularLocation>
</comment>
<organism evidence="7 8">
    <name type="scientific">Oreochromis niloticus</name>
    <name type="common">Nile tilapia</name>
    <name type="synonym">Tilapia nilotica</name>
    <dbReference type="NCBI Taxonomy" id="8128"/>
    <lineage>
        <taxon>Eukaryota</taxon>
        <taxon>Metazoa</taxon>
        <taxon>Chordata</taxon>
        <taxon>Craniata</taxon>
        <taxon>Vertebrata</taxon>
        <taxon>Euteleostomi</taxon>
        <taxon>Actinopterygii</taxon>
        <taxon>Neopterygii</taxon>
        <taxon>Teleostei</taxon>
        <taxon>Neoteleostei</taxon>
        <taxon>Acanthomorphata</taxon>
        <taxon>Ovalentaria</taxon>
        <taxon>Cichlomorphae</taxon>
        <taxon>Cichliformes</taxon>
        <taxon>Cichlidae</taxon>
        <taxon>African cichlids</taxon>
        <taxon>Pseudocrenilabrinae</taxon>
        <taxon>Oreochromini</taxon>
        <taxon>Oreochromis</taxon>
    </lineage>
</organism>
<dbReference type="FunFam" id="2.10.25.160:FF:000001">
    <property type="entry name" value="Granulin precursor"/>
    <property type="match status" value="10"/>
</dbReference>
<proteinExistence type="inferred from homology"/>
<protein>
    <submittedName>
        <fullName evidence="7">Granulin a</fullName>
    </submittedName>
</protein>
<reference evidence="7" key="2">
    <citation type="submission" date="2025-08" db="UniProtKB">
        <authorList>
            <consortium name="Ensembl"/>
        </authorList>
    </citation>
    <scope>IDENTIFICATION</scope>
</reference>
<feature type="domain" description="Granulins" evidence="6">
    <location>
        <begin position="593"/>
        <end position="606"/>
    </location>
</feature>
<dbReference type="InParanoid" id="I3JTN1"/>
<evidence type="ECO:0000313" key="8">
    <source>
        <dbReference type="Proteomes" id="UP000005207"/>
    </source>
</evidence>
<dbReference type="SMART" id="SM00277">
    <property type="entry name" value="GRAN"/>
    <property type="match status" value="17"/>
</dbReference>
<dbReference type="InterPro" id="IPR037277">
    <property type="entry name" value="Granulin_sf"/>
</dbReference>
<keyword evidence="8" id="KW-1185">Reference proteome</keyword>
<feature type="domain" description="Granulins" evidence="6">
    <location>
        <begin position="672"/>
        <end position="685"/>
    </location>
</feature>
<feature type="domain" description="Granulins" evidence="6">
    <location>
        <begin position="988"/>
        <end position="1001"/>
    </location>
</feature>
<feature type="domain" description="Granulins" evidence="6">
    <location>
        <begin position="1248"/>
        <end position="1261"/>
    </location>
</feature>
<keyword evidence="4" id="KW-1015">Disulfide bond</keyword>
<evidence type="ECO:0000259" key="6">
    <source>
        <dbReference type="PROSITE" id="PS00799"/>
    </source>
</evidence>
<evidence type="ECO:0000256" key="4">
    <source>
        <dbReference type="ARBA" id="ARBA00023157"/>
    </source>
</evidence>
<dbReference type="InterPro" id="IPR000118">
    <property type="entry name" value="Granulin"/>
</dbReference>
<feature type="region of interest" description="Disordered" evidence="5">
    <location>
        <begin position="1184"/>
        <end position="1208"/>
    </location>
</feature>
<sequence>MIKNVCRILMYKYNLSLWSVKERAPLPPVSLSICVHFAFPLQMQKWVVICWAVLAVVGADVCPDGGLCKEGETCCNSPENGYGCCRYENAECCDDHIHCCPAGTVCNKALSGCINTTLTIPWVKRTPADQPKLCKSFRMIKAYESQEDDNICPDLSRCPAEFSCLKGLTKFGCCPLTQGISCPDGKHCCPEGHDCSSDSRACIKKEIVVTVLCSDGVSECPDGTTCCETTEGKWACCPLPKAVCCADKIHCCSEGTTCDVEHSKCIHSSTKKEMPMWAKLPARVRAAWENQKEVPVEAVNNTGTENAPKGTTANLLPPSANDVPCDDTSACPDGTTCCKTQEGGWACCPMPEAVCCEDFIHCCPKGKKCNLEAQTCEDGLISVPWAKKVPAIIKQKVEVKDVPCDDTSACPDGTTCCKTQEGGWACCPMPEAVCCEDFIHCCPKGKKCNLEAQTCEDGLISVPWAKKVPAIIKQKVEVKDVPCDDTSACPDGTTCCKTQEGGWACCPMPEAVCCEDFIHCCPKGKKCNLEAQTCEDGLISVPWAKKVPAIIKQKVEVKDVPCDDTSACPDGTTCCKTQEGGWACCPMPEAVCCEDFIHCCPKGKKCNLEAQTCEDGLISVPWAKKVPAIIKQKVEVKDVPCDDTSACPDGTTCCKTQEGGWACCPMPEAVCCEDFIHCCPKGKKCNLEAQTCEDGLISVPWAKKVPAIIKQKVEVKDVPCDDTSACPDGTTCCKTQEGGWACCPMPEAVCCEDFIHCCPKGKKCNLEAQTCEDGLTSVPWAKKVPAIIKQKVEVKDVPCDDASACPDGTTCCKTQEGGWACCPMPEAVCCEDFIHCCPKGKKCNLEAQTCEDGLISVPWAKKVPAIIKQKVEVKDVPCDDTSACPDGTTCCKTQEGGWACCPMPEAVCCEDFIHCCPKGKKCNLEAQTCEDGLTSVPWAKKVPAIIKQKVEVKDVPCDDTSACPDGTTCCKTQEGGWACCPMPEAVCCEDFIHCCPKGKKCNLEAQTCEDGLISVPWAKKVPAIIKQKVEVKDVPCDDTSACPDGTTCCKTQEGGWACCPMPEAVCCEDFIHCCPKGKKCNLEAQTCEDGLTSVPWAKKVPAIIKQKVEEKKVPCDHTAACPDNTTCCKTKEGRWACCRMPEAVCCNDHKHCCPNGTTCDQTSMSCNGPSGSTPMLQKVPAFTTGAPTTVQPTTESPTTSSKAEEEDKEEEGMISCDAHTSCPQLTTCCYMKKFEKWGCCPLPEAVCCEDGSHCCPKQYKCDNSRTSCIKGEVVIPWYTKIPAITSDEAEPSSVQCEGANQCPEQTSCCKLFTGEWGCCPLKNAVCCPDKEHCCPQGYTCDILSRSCQKLIMMQLERVPLTPVYLLEPEPQLSPTKHKDIKCDDKTDCGHDETCCRTSATSWGCCPSPNAVCCSDMKHCCPTGYTCTKEGSCIQNSKLYWPNWHVFLANKKRALIV</sequence>
<evidence type="ECO:0000256" key="2">
    <source>
        <dbReference type="ARBA" id="ARBA00010093"/>
    </source>
</evidence>
<evidence type="ECO:0000256" key="1">
    <source>
        <dbReference type="ARBA" id="ARBA00004613"/>
    </source>
</evidence>